<dbReference type="EMBL" id="LIZT01000065">
    <property type="protein sequence ID" value="KPJ49287.1"/>
    <property type="molecule type" value="Genomic_DNA"/>
</dbReference>
<feature type="domain" description="Outer membrane lipoprotein BamD-like" evidence="4">
    <location>
        <begin position="306"/>
        <end position="390"/>
    </location>
</feature>
<dbReference type="SMART" id="SM00028">
    <property type="entry name" value="TPR"/>
    <property type="match status" value="16"/>
</dbReference>
<dbReference type="Proteomes" id="UP000051124">
    <property type="component" value="Unassembled WGS sequence"/>
</dbReference>
<protein>
    <submittedName>
        <fullName evidence="5">Uncharacterized protein</fullName>
    </submittedName>
</protein>
<dbReference type="Pfam" id="PF13525">
    <property type="entry name" value="YfiO"/>
    <property type="match status" value="1"/>
</dbReference>
<evidence type="ECO:0000256" key="1">
    <source>
        <dbReference type="ARBA" id="ARBA00022729"/>
    </source>
</evidence>
<dbReference type="InterPro" id="IPR039565">
    <property type="entry name" value="BamD-like"/>
</dbReference>
<dbReference type="Pfam" id="PF13174">
    <property type="entry name" value="TPR_6"/>
    <property type="match status" value="2"/>
</dbReference>
<feature type="repeat" description="TPR" evidence="2">
    <location>
        <begin position="635"/>
        <end position="668"/>
    </location>
</feature>
<keyword evidence="2" id="KW-0802">TPR repeat</keyword>
<name>A0A0S7WGN7_UNCT6</name>
<dbReference type="InterPro" id="IPR019734">
    <property type="entry name" value="TPR_rpt"/>
</dbReference>
<organism evidence="5 6">
    <name type="scientific">candidate division TA06 bacterium DG_26</name>
    <dbReference type="NCBI Taxonomy" id="1703771"/>
    <lineage>
        <taxon>Bacteria</taxon>
        <taxon>Bacteria division TA06</taxon>
    </lineage>
</organism>
<proteinExistence type="predicted"/>
<keyword evidence="1" id="KW-0732">Signal</keyword>
<evidence type="ECO:0000259" key="3">
    <source>
        <dbReference type="Pfam" id="PF09976"/>
    </source>
</evidence>
<dbReference type="InterPro" id="IPR011990">
    <property type="entry name" value="TPR-like_helical_dom_sf"/>
</dbReference>
<sequence>MGSVIYLFLAFTVLFNLSYAEIAQLYVERGAYAEAITYLEKFFIENSYTEYPDHYLILGTCYFQLENYTRAESVLEKVFPLLASADQKVECLLMLGIISYARAEYSEAATIFTQALNLNTGRDAEVLLWLGKSEYNRGHHLEALEFLKRAQSTDSAAEISYWSGITLLRLERFEEADSVFSSLSRDRTWGTRSLLFRGYTLHLMGADEEANRIFHSLSHSQDSSRTADLAGIAYLHLGHLAMSEGNYEEAIGPLTAAKEVSSEPIMENALFRIGWCHYKQEEWEQAVEAFGIIVEERPESELWDRACYFMGEAQYRRELYSEALTLFRRLLHRAPHSKYVPHALYASAYCYSHLDSLPKAISQFEQYVDEYPESKFVSYARYRMGLFAYQIGDYSRAIRQLNALTRERVPVLSTEASYLIALSYYALSDHDSALDELKRLKTEENPLRAEAQKLLGDILFQKGDYWRAHEAYKQLSERYLDQTAVPSIVDEARYQMERSLLKLGLYSSPVTMLQAYIRKYPESSRAPTLQMELAQYYMETEQYYRAMEELERSLDLFAGRVDKTKVMMGLAKAYEELGFYERARDEYWTIDRKSPLAPRAWLSGANISFELEQFGRAITEYQTIVEEFKDTRYAEQALHMQAKCYISLGRYEEAKVIYEKSLSEYPKSSETEIFRFELALLALEEGLVEDALDMLDTEWSVDSLKGEALLQSGNVLLELGRSEEAVEKFLNASQYLSSDRKGEAMFSAGRSLELLGEDSRAYAAYQEALDVAVDERLRRKVLERMSGLEHGLKKDER</sequence>
<dbReference type="InterPro" id="IPR018704">
    <property type="entry name" value="SecYEG/CpoB_TPR"/>
</dbReference>
<evidence type="ECO:0000259" key="4">
    <source>
        <dbReference type="Pfam" id="PF13525"/>
    </source>
</evidence>
<evidence type="ECO:0000313" key="6">
    <source>
        <dbReference type="Proteomes" id="UP000051124"/>
    </source>
</evidence>
<reference evidence="5 6" key="1">
    <citation type="journal article" date="2015" name="Microbiome">
        <title>Genomic resolution of linkages in carbon, nitrogen, and sulfur cycling among widespread estuary sediment bacteria.</title>
        <authorList>
            <person name="Baker B.J."/>
            <person name="Lazar C.S."/>
            <person name="Teske A.P."/>
            <person name="Dick G.J."/>
        </authorList>
    </citation>
    <scope>NUCLEOTIDE SEQUENCE [LARGE SCALE GENOMIC DNA]</scope>
    <source>
        <strain evidence="5">DG_26</strain>
    </source>
</reference>
<dbReference type="SUPFAM" id="SSF48452">
    <property type="entry name" value="TPR-like"/>
    <property type="match status" value="5"/>
</dbReference>
<evidence type="ECO:0000256" key="2">
    <source>
        <dbReference type="PROSITE-ProRule" id="PRU00339"/>
    </source>
</evidence>
<accession>A0A0S7WGN7</accession>
<dbReference type="PANTHER" id="PTHR12558">
    <property type="entry name" value="CELL DIVISION CYCLE 16,23,27"/>
    <property type="match status" value="1"/>
</dbReference>
<dbReference type="Pfam" id="PF13432">
    <property type="entry name" value="TPR_16"/>
    <property type="match status" value="2"/>
</dbReference>
<dbReference type="Pfam" id="PF09976">
    <property type="entry name" value="TPR_21"/>
    <property type="match status" value="1"/>
</dbReference>
<dbReference type="AlphaFoldDB" id="A0A0S7WGN7"/>
<gene>
    <name evidence="5" type="ORF">AMJ40_05855</name>
</gene>
<comment type="caution">
    <text evidence="5">The sequence shown here is derived from an EMBL/GenBank/DDBJ whole genome shotgun (WGS) entry which is preliminary data.</text>
</comment>
<dbReference type="PANTHER" id="PTHR12558:SF13">
    <property type="entry name" value="CELL DIVISION CYCLE PROTEIN 27 HOMOLOG"/>
    <property type="match status" value="1"/>
</dbReference>
<dbReference type="Gene3D" id="1.25.40.10">
    <property type="entry name" value="Tetratricopeptide repeat domain"/>
    <property type="match status" value="7"/>
</dbReference>
<evidence type="ECO:0000313" key="5">
    <source>
        <dbReference type="EMBL" id="KPJ49287.1"/>
    </source>
</evidence>
<feature type="repeat" description="TPR" evidence="2">
    <location>
        <begin position="267"/>
        <end position="300"/>
    </location>
</feature>
<feature type="repeat" description="TPR" evidence="2">
    <location>
        <begin position="89"/>
        <end position="122"/>
    </location>
</feature>
<feature type="domain" description="Ancillary SecYEG translocon subunit/Cell division coordinator CpoB TPR" evidence="3">
    <location>
        <begin position="617"/>
        <end position="739"/>
    </location>
</feature>
<dbReference type="PROSITE" id="PS50005">
    <property type="entry name" value="TPR"/>
    <property type="match status" value="3"/>
</dbReference>